<dbReference type="SMART" id="SM00530">
    <property type="entry name" value="HTH_XRE"/>
    <property type="match status" value="1"/>
</dbReference>
<protein>
    <submittedName>
        <fullName evidence="1">Helix-turn-helix transcriptional regulator</fullName>
    </submittedName>
</protein>
<dbReference type="AlphaFoldDB" id="A0A642KU93"/>
<accession>A0A642KU93</accession>
<dbReference type="EMBL" id="VWAW01000004">
    <property type="protein sequence ID" value="KAA5176092.1"/>
    <property type="molecule type" value="Genomic_DNA"/>
</dbReference>
<sequence>MEQINRIKVILAEQHRTGKWLAEAMGKNEATVSRWCTNKSQPTQVTMRKIAVLLDIDVKDLLVSTK</sequence>
<dbReference type="Pfam" id="PF13443">
    <property type="entry name" value="HTH_26"/>
    <property type="match status" value="1"/>
</dbReference>
<reference evidence="1 2" key="1">
    <citation type="journal article" date="2019" name="Nat. Med.">
        <title>A library of human gut bacterial isolates paired with longitudinal multiomics data enables mechanistic microbiome research.</title>
        <authorList>
            <person name="Poyet M."/>
            <person name="Groussin M."/>
            <person name="Gibbons S.M."/>
            <person name="Avila-Pacheco J."/>
            <person name="Jiang X."/>
            <person name="Kearney S.M."/>
            <person name="Perrotta A.R."/>
            <person name="Berdy B."/>
            <person name="Zhao S."/>
            <person name="Lieberman T.D."/>
            <person name="Swanson P.K."/>
            <person name="Smith M."/>
            <person name="Roesemann S."/>
            <person name="Alexander J.E."/>
            <person name="Rich S.A."/>
            <person name="Livny J."/>
            <person name="Vlamakis H."/>
            <person name="Clish C."/>
            <person name="Bullock K."/>
            <person name="Deik A."/>
            <person name="Scott J."/>
            <person name="Pierce K.A."/>
            <person name="Xavier R.J."/>
            <person name="Alm E.J."/>
        </authorList>
    </citation>
    <scope>NUCLEOTIDE SEQUENCE [LARGE SCALE GENOMIC DNA]</scope>
    <source>
        <strain evidence="1 2">BIOML-A7</strain>
    </source>
</reference>
<organism evidence="1 2">
    <name type="scientific">Bacteroides fragilis</name>
    <dbReference type="NCBI Taxonomy" id="817"/>
    <lineage>
        <taxon>Bacteria</taxon>
        <taxon>Pseudomonadati</taxon>
        <taxon>Bacteroidota</taxon>
        <taxon>Bacteroidia</taxon>
        <taxon>Bacteroidales</taxon>
        <taxon>Bacteroidaceae</taxon>
        <taxon>Bacteroides</taxon>
    </lineage>
</organism>
<dbReference type="GO" id="GO:0003677">
    <property type="term" value="F:DNA binding"/>
    <property type="evidence" value="ECO:0007669"/>
    <property type="project" value="InterPro"/>
</dbReference>
<evidence type="ECO:0000313" key="2">
    <source>
        <dbReference type="Proteomes" id="UP000436803"/>
    </source>
</evidence>
<comment type="caution">
    <text evidence="1">The sequence shown here is derived from an EMBL/GenBank/DDBJ whole genome shotgun (WGS) entry which is preliminary data.</text>
</comment>
<dbReference type="PROSITE" id="PS50943">
    <property type="entry name" value="HTH_CROC1"/>
    <property type="match status" value="1"/>
</dbReference>
<dbReference type="SUPFAM" id="SSF47413">
    <property type="entry name" value="lambda repressor-like DNA-binding domains"/>
    <property type="match status" value="1"/>
</dbReference>
<name>A0A642KU93_BACFG</name>
<dbReference type="RefSeq" id="WP_025814762.1">
    <property type="nucleotide sequence ID" value="NZ_CP133097.1"/>
</dbReference>
<dbReference type="InterPro" id="IPR010982">
    <property type="entry name" value="Lambda_DNA-bd_dom_sf"/>
</dbReference>
<dbReference type="CDD" id="cd00093">
    <property type="entry name" value="HTH_XRE"/>
    <property type="match status" value="1"/>
</dbReference>
<evidence type="ECO:0000313" key="1">
    <source>
        <dbReference type="EMBL" id="KAA5176092.1"/>
    </source>
</evidence>
<gene>
    <name evidence="1" type="ORF">F2Z29_05920</name>
</gene>
<proteinExistence type="predicted"/>
<dbReference type="InterPro" id="IPR001387">
    <property type="entry name" value="Cro/C1-type_HTH"/>
</dbReference>
<dbReference type="Proteomes" id="UP000436803">
    <property type="component" value="Unassembled WGS sequence"/>
</dbReference>
<dbReference type="Gene3D" id="1.10.260.40">
    <property type="entry name" value="lambda repressor-like DNA-binding domains"/>
    <property type="match status" value="1"/>
</dbReference>